<evidence type="ECO:0000259" key="2">
    <source>
        <dbReference type="Pfam" id="PF13280"/>
    </source>
</evidence>
<dbReference type="OrthoDB" id="9807255at2"/>
<name>A0A398CGB4_9BURK</name>
<dbReference type="SUPFAM" id="SSF46785">
    <property type="entry name" value="Winged helix' DNA-binding domain"/>
    <property type="match status" value="1"/>
</dbReference>
<dbReference type="InterPro" id="IPR051534">
    <property type="entry name" value="CBASS_pafABC_assoc_protein"/>
</dbReference>
<feature type="domain" description="WYL" evidence="2">
    <location>
        <begin position="137"/>
        <end position="202"/>
    </location>
</feature>
<dbReference type="InterPro" id="IPR026881">
    <property type="entry name" value="WYL_dom"/>
</dbReference>
<dbReference type="PANTHER" id="PTHR34580:SF3">
    <property type="entry name" value="PROTEIN PAFB"/>
    <property type="match status" value="1"/>
</dbReference>
<reference evidence="3 4" key="1">
    <citation type="submission" date="2018-09" db="EMBL/GenBank/DDBJ databases">
        <title>Draft genome of Simplicispira sp. NY-02.</title>
        <authorList>
            <person name="Im W.T."/>
        </authorList>
    </citation>
    <scope>NUCLEOTIDE SEQUENCE [LARGE SCALE GENOMIC DNA]</scope>
    <source>
        <strain evidence="3 4">NY-02</strain>
    </source>
</reference>
<feature type="domain" description="Helix-turn-helix type 11" evidence="1">
    <location>
        <begin position="6"/>
        <end position="59"/>
    </location>
</feature>
<dbReference type="EMBL" id="QXJC01000003">
    <property type="protein sequence ID" value="RID98736.1"/>
    <property type="molecule type" value="Genomic_DNA"/>
</dbReference>
<proteinExistence type="predicted"/>
<dbReference type="AlphaFoldDB" id="A0A398CGB4"/>
<dbReference type="Pfam" id="PF13280">
    <property type="entry name" value="WYL"/>
    <property type="match status" value="1"/>
</dbReference>
<dbReference type="PROSITE" id="PS52050">
    <property type="entry name" value="WYL"/>
    <property type="match status" value="1"/>
</dbReference>
<dbReference type="Pfam" id="PF08279">
    <property type="entry name" value="HTH_11"/>
    <property type="match status" value="1"/>
</dbReference>
<dbReference type="InterPro" id="IPR036388">
    <property type="entry name" value="WH-like_DNA-bd_sf"/>
</dbReference>
<comment type="caution">
    <text evidence="3">The sequence shown here is derived from an EMBL/GenBank/DDBJ whole genome shotgun (WGS) entry which is preliminary data.</text>
</comment>
<evidence type="ECO:0000313" key="3">
    <source>
        <dbReference type="EMBL" id="RID98736.1"/>
    </source>
</evidence>
<dbReference type="Proteomes" id="UP000266302">
    <property type="component" value="Unassembled WGS sequence"/>
</dbReference>
<sequence>MSRAARLLQLLEALRGHRRPVSATTLAAELHVSPRTLYRDVATLREQGAQIDGAAGMGYVLQPGFTLPPLMFGEDEIEALVLGVRWVALQADPTLAQAARQALERIRATLPGPLRLAVDTSGLLVPPGRPVTPEPWLPTLRRAIRTEQSVHIAYRDAHETVSQRTVWPFAMAFFQESRMLAAWCELRQDFRHFRADRVVALTETGLRYPARRHTLMRRWRDQMGYPLALD</sequence>
<gene>
    <name evidence="3" type="ORF">D3F03_11100</name>
</gene>
<accession>A0A398CGB4</accession>
<dbReference type="InterPro" id="IPR013196">
    <property type="entry name" value="HTH_11"/>
</dbReference>
<dbReference type="RefSeq" id="WP_119109399.1">
    <property type="nucleotide sequence ID" value="NZ_QXJC01000003.1"/>
</dbReference>
<keyword evidence="4" id="KW-1185">Reference proteome</keyword>
<dbReference type="Gene3D" id="1.10.10.10">
    <property type="entry name" value="Winged helix-like DNA-binding domain superfamily/Winged helix DNA-binding domain"/>
    <property type="match status" value="1"/>
</dbReference>
<dbReference type="InterPro" id="IPR036390">
    <property type="entry name" value="WH_DNA-bd_sf"/>
</dbReference>
<protein>
    <submittedName>
        <fullName evidence="3">YafY family transcriptional regulator</fullName>
    </submittedName>
</protein>
<evidence type="ECO:0000313" key="4">
    <source>
        <dbReference type="Proteomes" id="UP000266302"/>
    </source>
</evidence>
<organism evidence="3 4">
    <name type="scientific">Simplicispira hankyongi</name>
    <dbReference type="NCBI Taxonomy" id="2315688"/>
    <lineage>
        <taxon>Bacteria</taxon>
        <taxon>Pseudomonadati</taxon>
        <taxon>Pseudomonadota</taxon>
        <taxon>Betaproteobacteria</taxon>
        <taxon>Burkholderiales</taxon>
        <taxon>Comamonadaceae</taxon>
        <taxon>Simplicispira</taxon>
    </lineage>
</organism>
<dbReference type="PANTHER" id="PTHR34580">
    <property type="match status" value="1"/>
</dbReference>
<evidence type="ECO:0000259" key="1">
    <source>
        <dbReference type="Pfam" id="PF08279"/>
    </source>
</evidence>